<proteinExistence type="predicted"/>
<dbReference type="InterPro" id="IPR027417">
    <property type="entry name" value="P-loop_NTPase"/>
</dbReference>
<accession>A0A0F9GX72</accession>
<dbReference type="EMBL" id="LAZR01016703">
    <property type="protein sequence ID" value="KKM03354.1"/>
    <property type="molecule type" value="Genomic_DNA"/>
</dbReference>
<evidence type="ECO:0008006" key="2">
    <source>
        <dbReference type="Google" id="ProtNLM"/>
    </source>
</evidence>
<reference evidence="1" key="1">
    <citation type="journal article" date="2015" name="Nature">
        <title>Complex archaea that bridge the gap between prokaryotes and eukaryotes.</title>
        <authorList>
            <person name="Spang A."/>
            <person name="Saw J.H."/>
            <person name="Jorgensen S.L."/>
            <person name="Zaremba-Niedzwiedzka K."/>
            <person name="Martijn J."/>
            <person name="Lind A.E."/>
            <person name="van Eijk R."/>
            <person name="Schleper C."/>
            <person name="Guy L."/>
            <person name="Ettema T.J."/>
        </authorList>
    </citation>
    <scope>NUCLEOTIDE SEQUENCE</scope>
</reference>
<evidence type="ECO:0000313" key="1">
    <source>
        <dbReference type="EMBL" id="KKM03354.1"/>
    </source>
</evidence>
<name>A0A0F9GX72_9ZZZZ</name>
<comment type="caution">
    <text evidence="1">The sequence shown here is derived from an EMBL/GenBank/DDBJ whole genome shotgun (WGS) entry which is preliminary data.</text>
</comment>
<dbReference type="SUPFAM" id="SSF52540">
    <property type="entry name" value="P-loop containing nucleoside triphosphate hydrolases"/>
    <property type="match status" value="1"/>
</dbReference>
<dbReference type="AlphaFoldDB" id="A0A0F9GX72"/>
<dbReference type="Gene3D" id="3.40.50.300">
    <property type="entry name" value="P-loop containing nucleotide triphosphate hydrolases"/>
    <property type="match status" value="1"/>
</dbReference>
<gene>
    <name evidence="1" type="ORF">LCGC14_1775290</name>
</gene>
<sequence>MKRREPSRSRTSPGPLELVVRTMMHSDILHVRNGVVVIKGPVGMGKTLTALYLSLYHQARHGLHIYSTAELYAVAECSCGGRHSIVEDSYWCDKKGRSYSRHESEFVREVEYTHLSNFWDLQVLCDKLKEAEEPPSSITKGSFLMDDGHKFLDSRMSQSKVNRLVIGIIQDYSRSQLDFYITAHHLDMLDKRLRRHISYFVTPTFYEGEDLCVAEIQEVASGKATQLRFQPSLVYPFYKTEERIVQSRYL</sequence>
<protein>
    <recommendedName>
        <fullName evidence="2">KaiC-like domain-containing protein</fullName>
    </recommendedName>
</protein>
<organism evidence="1">
    <name type="scientific">marine sediment metagenome</name>
    <dbReference type="NCBI Taxonomy" id="412755"/>
    <lineage>
        <taxon>unclassified sequences</taxon>
        <taxon>metagenomes</taxon>
        <taxon>ecological metagenomes</taxon>
    </lineage>
</organism>